<evidence type="ECO:0000256" key="9">
    <source>
        <dbReference type="ARBA" id="ARBA00022723"/>
    </source>
</evidence>
<comment type="similarity">
    <text evidence="4">Belongs to the CHFR family.</text>
</comment>
<keyword evidence="7" id="KW-0132">Cell division</keyword>
<keyword evidence="15" id="KW-0131">Cell cycle</keyword>
<keyword evidence="23" id="KW-1185">Reference proteome</keyword>
<feature type="compositionally biased region" description="Basic and acidic residues" evidence="19">
    <location>
        <begin position="17"/>
        <end position="26"/>
    </location>
</feature>
<dbReference type="SMART" id="SM00184">
    <property type="entry name" value="RING"/>
    <property type="match status" value="1"/>
</dbReference>
<dbReference type="InterPro" id="IPR018957">
    <property type="entry name" value="Znf_C3HC4_RING-type"/>
</dbReference>
<evidence type="ECO:0000256" key="10">
    <source>
        <dbReference type="ARBA" id="ARBA00022771"/>
    </source>
</evidence>
<dbReference type="PANTHER" id="PTHR16079:SF4">
    <property type="entry name" value="E3 UBIQUITIN-PROTEIN LIGASE CHFR"/>
    <property type="match status" value="1"/>
</dbReference>
<organism evidence="22 23">
    <name type="scientific">Trypanosoma rangeli SC58</name>
    <dbReference type="NCBI Taxonomy" id="429131"/>
    <lineage>
        <taxon>Eukaryota</taxon>
        <taxon>Discoba</taxon>
        <taxon>Euglenozoa</taxon>
        <taxon>Kinetoplastea</taxon>
        <taxon>Metakinetoplastina</taxon>
        <taxon>Trypanosomatida</taxon>
        <taxon>Trypanosomatidae</taxon>
        <taxon>Trypanosoma</taxon>
        <taxon>Herpetosoma</taxon>
    </lineage>
</organism>
<keyword evidence="10 18" id="KW-0863">Zinc-finger</keyword>
<evidence type="ECO:0000256" key="2">
    <source>
        <dbReference type="ARBA" id="ARBA00004322"/>
    </source>
</evidence>
<dbReference type="SUPFAM" id="SSF49879">
    <property type="entry name" value="SMAD/FHA domain"/>
    <property type="match status" value="1"/>
</dbReference>
<dbReference type="SUPFAM" id="SSF57850">
    <property type="entry name" value="RING/U-box"/>
    <property type="match status" value="1"/>
</dbReference>
<evidence type="ECO:0000256" key="13">
    <source>
        <dbReference type="ARBA" id="ARBA00022833"/>
    </source>
</evidence>
<dbReference type="InterPro" id="IPR013083">
    <property type="entry name" value="Znf_RING/FYVE/PHD"/>
</dbReference>
<dbReference type="InterPro" id="IPR040909">
    <property type="entry name" value="CHFR_Znf-CRD"/>
</dbReference>
<dbReference type="GO" id="GO:0008270">
    <property type="term" value="F:zinc ion binding"/>
    <property type="evidence" value="ECO:0007669"/>
    <property type="project" value="UniProtKB-KW"/>
</dbReference>
<evidence type="ECO:0000259" key="20">
    <source>
        <dbReference type="PROSITE" id="PS50006"/>
    </source>
</evidence>
<dbReference type="Gene3D" id="2.60.200.20">
    <property type="match status" value="1"/>
</dbReference>
<keyword evidence="13" id="KW-0862">Zinc</keyword>
<dbReference type="GO" id="GO:0005634">
    <property type="term" value="C:nucleus"/>
    <property type="evidence" value="ECO:0007669"/>
    <property type="project" value="TreeGrafter"/>
</dbReference>
<dbReference type="VEuPathDB" id="TriTrypDB:TRSC58_05820"/>
<dbReference type="GO" id="GO:0016567">
    <property type="term" value="P:protein ubiquitination"/>
    <property type="evidence" value="ECO:0007669"/>
    <property type="project" value="UniProtKB-UniPathway"/>
</dbReference>
<feature type="region of interest" description="Disordered" evidence="19">
    <location>
        <begin position="1"/>
        <end position="36"/>
    </location>
</feature>
<evidence type="ECO:0000313" key="23">
    <source>
        <dbReference type="Proteomes" id="UP000031737"/>
    </source>
</evidence>
<comment type="subcellular location">
    <subcellularLocation>
        <location evidence="2">Nucleus</location>
        <location evidence="2">PML body</location>
    </subcellularLocation>
</comment>
<dbReference type="AlphaFoldDB" id="A0A061IWP4"/>
<dbReference type="GO" id="GO:0051301">
    <property type="term" value="P:cell division"/>
    <property type="evidence" value="ECO:0007669"/>
    <property type="project" value="UniProtKB-KW"/>
</dbReference>
<evidence type="ECO:0000256" key="5">
    <source>
        <dbReference type="ARBA" id="ARBA00012483"/>
    </source>
</evidence>
<keyword evidence="14" id="KW-0539">Nucleus</keyword>
<evidence type="ECO:0000256" key="1">
    <source>
        <dbReference type="ARBA" id="ARBA00000900"/>
    </source>
</evidence>
<gene>
    <name evidence="22" type="ORF">TRSC58_05820</name>
</gene>
<name>A0A061IWP4_TRYRA</name>
<keyword evidence="11" id="KW-0498">Mitosis</keyword>
<dbReference type="Proteomes" id="UP000031737">
    <property type="component" value="Unassembled WGS sequence"/>
</dbReference>
<dbReference type="Pfam" id="PF00498">
    <property type="entry name" value="FHA"/>
    <property type="match status" value="1"/>
</dbReference>
<dbReference type="InterPro" id="IPR008984">
    <property type="entry name" value="SMAD_FHA_dom_sf"/>
</dbReference>
<evidence type="ECO:0000256" key="8">
    <source>
        <dbReference type="ARBA" id="ARBA00022679"/>
    </source>
</evidence>
<dbReference type="PROSITE" id="PS50006">
    <property type="entry name" value="FHA_DOMAIN"/>
    <property type="match status" value="1"/>
</dbReference>
<dbReference type="InterPro" id="IPR001841">
    <property type="entry name" value="Znf_RING"/>
</dbReference>
<evidence type="ECO:0000256" key="17">
    <source>
        <dbReference type="ARBA" id="ARBA00031332"/>
    </source>
</evidence>
<evidence type="ECO:0000256" key="18">
    <source>
        <dbReference type="PROSITE-ProRule" id="PRU00175"/>
    </source>
</evidence>
<evidence type="ECO:0000313" key="22">
    <source>
        <dbReference type="EMBL" id="ESL06505.1"/>
    </source>
</evidence>
<dbReference type="EMBL" id="AUPL01005820">
    <property type="protein sequence ID" value="ESL06505.1"/>
    <property type="molecule type" value="Genomic_DNA"/>
</dbReference>
<comment type="pathway">
    <text evidence="3">Protein modification; protein ubiquitination.</text>
</comment>
<dbReference type="OrthoDB" id="1305878at2759"/>
<evidence type="ECO:0000256" key="6">
    <source>
        <dbReference type="ARBA" id="ARBA00017908"/>
    </source>
</evidence>
<dbReference type="Pfam" id="PF17979">
    <property type="entry name" value="zf-CRD"/>
    <property type="match status" value="1"/>
</dbReference>
<proteinExistence type="inferred from homology"/>
<dbReference type="Gene3D" id="3.30.40.140">
    <property type="match status" value="1"/>
</dbReference>
<reference evidence="22 23" key="1">
    <citation type="submission" date="2013-07" db="EMBL/GenBank/DDBJ databases">
        <authorList>
            <person name="Stoco P.H."/>
            <person name="Wagner G."/>
            <person name="Gerber A."/>
            <person name="Zaha A."/>
            <person name="Thompson C."/>
            <person name="Bartholomeu D.C."/>
            <person name="Luckemeyer D.D."/>
            <person name="Bahia D."/>
            <person name="Loreto E."/>
            <person name="Prestes E.B."/>
            <person name="Lima F.M."/>
            <person name="Rodrigues-Luiz G."/>
            <person name="Vallejo G.A."/>
            <person name="Filho J.F."/>
            <person name="Monteiro K.M."/>
            <person name="Tyler K.M."/>
            <person name="de Almeida L.G."/>
            <person name="Ortiz M.F."/>
            <person name="Siervo M.A."/>
            <person name="de Moraes M.H."/>
            <person name="Cunha O.L."/>
            <person name="Mendonca-Neto R."/>
            <person name="Silva R."/>
            <person name="Teixeira S.M."/>
            <person name="Murta S.M."/>
            <person name="Sincero T.C."/>
            <person name="Mendes T.A."/>
            <person name="Urmenyi T.P."/>
            <person name="Silva V.G."/>
            <person name="da Rocha W.D."/>
            <person name="Andersson B."/>
            <person name="Romanha A.J."/>
            <person name="Steindel M."/>
            <person name="de Vasconcelos A.T."/>
            <person name="Grisard E.C."/>
        </authorList>
    </citation>
    <scope>NUCLEOTIDE SEQUENCE [LARGE SCALE GENOMIC DNA]</scope>
    <source>
        <strain evidence="22 23">SC58</strain>
    </source>
</reference>
<keyword evidence="8" id="KW-0808">Transferase</keyword>
<evidence type="ECO:0000256" key="11">
    <source>
        <dbReference type="ARBA" id="ARBA00022776"/>
    </source>
</evidence>
<dbReference type="SMART" id="SM00240">
    <property type="entry name" value="FHA"/>
    <property type="match status" value="1"/>
</dbReference>
<evidence type="ECO:0000259" key="21">
    <source>
        <dbReference type="PROSITE" id="PS50089"/>
    </source>
</evidence>
<dbReference type="Gene3D" id="3.30.40.10">
    <property type="entry name" value="Zinc/RING finger domain, C3HC4 (zinc finger)"/>
    <property type="match status" value="1"/>
</dbReference>
<keyword evidence="12" id="KW-0833">Ubl conjugation pathway</keyword>
<comment type="caution">
    <text evidence="22">The sequence shown here is derived from an EMBL/GenBank/DDBJ whole genome shotgun (WGS) entry which is preliminary data.</text>
</comment>
<sequence length="546" mass="60976">MTRRRQRVRNDAAASRRGNEGVRDAEPSGSFPQGGVDRIASWEVEEPHVTVEEDTVESAFERVAPSVSGPLVARLIPLSTGNAGLSPIDIHRDVGGMMLGRSKELVVECRIDVPLVSARHCELTVNPTTRSVSIRDVSTNGTFINRDRIEKNVWVELHSGDCVRLTHPANASQTDASSVGFLFQSISEKIQADALREELTCSVCKGLYVRPCSILPCLHVFCAGCVSRWIDAGNRNCIQCRSEVWEVRPAHKLQSCVEELLKISPELSRTSDELAELVASDTIPPRGRVVKKRRCYSEDRSDDDDNSSLDSTLERGDGAGIDQGSMLSYDASWHGHSRSVGRCRQCRHASREDGFRCRPSGLHLHCPKCYRSFPHRPLCPRPQCCQLCGASYCNLYYQREGGCPANRGGLTRLRQCPPRSTLPQKCFGGNAVEQNIISRYLSAKGITLETVWGQCLEKMEAGEWVPDITCVNGQLTADSPLCEECIDSVFASLLFHYRRAVPNHELPESVTDRPSCWYGINCRTQFHKAEHANRYNHVCYQEKRKE</sequence>
<accession>A0A061IWP4</accession>
<keyword evidence="9" id="KW-0479">Metal-binding</keyword>
<dbReference type="Pfam" id="PF00097">
    <property type="entry name" value="zf-C3HC4"/>
    <property type="match status" value="1"/>
</dbReference>
<protein>
    <recommendedName>
        <fullName evidence="6">E3 ubiquitin-protein ligase CHFR</fullName>
        <ecNumber evidence="5">2.3.2.27</ecNumber>
    </recommendedName>
    <alternativeName>
        <fullName evidence="17">Checkpoint with forkhead and RING finger domains protein</fullName>
    </alternativeName>
    <alternativeName>
        <fullName evidence="16">RING-type E3 ubiquitin transferase CHFR</fullName>
    </alternativeName>
</protein>
<dbReference type="EC" id="2.3.2.27" evidence="5"/>
<evidence type="ECO:0000256" key="4">
    <source>
        <dbReference type="ARBA" id="ARBA00005797"/>
    </source>
</evidence>
<dbReference type="InterPro" id="IPR000253">
    <property type="entry name" value="FHA_dom"/>
</dbReference>
<feature type="domain" description="RING-type" evidence="21">
    <location>
        <begin position="201"/>
        <end position="241"/>
    </location>
</feature>
<comment type="catalytic activity">
    <reaction evidence="1">
        <text>S-ubiquitinyl-[E2 ubiquitin-conjugating enzyme]-L-cysteine + [acceptor protein]-L-lysine = [E2 ubiquitin-conjugating enzyme]-L-cysteine + N(6)-ubiquitinyl-[acceptor protein]-L-lysine.</text>
        <dbReference type="EC" id="2.3.2.27"/>
    </reaction>
</comment>
<dbReference type="GO" id="GO:0061630">
    <property type="term" value="F:ubiquitin protein ligase activity"/>
    <property type="evidence" value="ECO:0007669"/>
    <property type="project" value="UniProtKB-EC"/>
</dbReference>
<evidence type="ECO:0000256" key="7">
    <source>
        <dbReference type="ARBA" id="ARBA00022618"/>
    </source>
</evidence>
<evidence type="ECO:0000256" key="3">
    <source>
        <dbReference type="ARBA" id="ARBA00004906"/>
    </source>
</evidence>
<evidence type="ECO:0000256" key="14">
    <source>
        <dbReference type="ARBA" id="ARBA00023242"/>
    </source>
</evidence>
<evidence type="ECO:0000256" key="16">
    <source>
        <dbReference type="ARBA" id="ARBA00029800"/>
    </source>
</evidence>
<dbReference type="PANTHER" id="PTHR16079">
    <property type="entry name" value="UBIQUITIN LIGASE PROTEIN CHFR"/>
    <property type="match status" value="1"/>
</dbReference>
<evidence type="ECO:0000256" key="12">
    <source>
        <dbReference type="ARBA" id="ARBA00022786"/>
    </source>
</evidence>
<dbReference type="InterPro" id="IPR017907">
    <property type="entry name" value="Znf_RING_CS"/>
</dbReference>
<dbReference type="GO" id="GO:0006511">
    <property type="term" value="P:ubiquitin-dependent protein catabolic process"/>
    <property type="evidence" value="ECO:0007669"/>
    <property type="project" value="TreeGrafter"/>
</dbReference>
<feature type="domain" description="FHA" evidence="20">
    <location>
        <begin position="97"/>
        <end position="149"/>
    </location>
</feature>
<evidence type="ECO:0000256" key="15">
    <source>
        <dbReference type="ARBA" id="ARBA00023306"/>
    </source>
</evidence>
<dbReference type="UniPathway" id="UPA00143"/>
<feature type="region of interest" description="Disordered" evidence="19">
    <location>
        <begin position="290"/>
        <end position="321"/>
    </location>
</feature>
<evidence type="ECO:0000256" key="19">
    <source>
        <dbReference type="SAM" id="MobiDB-lite"/>
    </source>
</evidence>
<dbReference type="PROSITE" id="PS00518">
    <property type="entry name" value="ZF_RING_1"/>
    <property type="match status" value="1"/>
</dbReference>
<dbReference type="InterPro" id="IPR052256">
    <property type="entry name" value="E3_ubiquitin-ligase_CHFR"/>
</dbReference>
<dbReference type="PROSITE" id="PS50089">
    <property type="entry name" value="ZF_RING_2"/>
    <property type="match status" value="1"/>
</dbReference>